<protein>
    <submittedName>
        <fullName evidence="1">Uncharacterized protein</fullName>
    </submittedName>
</protein>
<dbReference type="EMBL" id="BGPR01004157">
    <property type="protein sequence ID" value="GBM96594.1"/>
    <property type="molecule type" value="Genomic_DNA"/>
</dbReference>
<proteinExistence type="predicted"/>
<dbReference type="Gene3D" id="3.30.420.10">
    <property type="entry name" value="Ribonuclease H-like superfamily/Ribonuclease H"/>
    <property type="match status" value="1"/>
</dbReference>
<keyword evidence="2" id="KW-1185">Reference proteome</keyword>
<organism evidence="1 2">
    <name type="scientific">Araneus ventricosus</name>
    <name type="common">Orbweaver spider</name>
    <name type="synonym">Epeira ventricosa</name>
    <dbReference type="NCBI Taxonomy" id="182803"/>
    <lineage>
        <taxon>Eukaryota</taxon>
        <taxon>Metazoa</taxon>
        <taxon>Ecdysozoa</taxon>
        <taxon>Arthropoda</taxon>
        <taxon>Chelicerata</taxon>
        <taxon>Arachnida</taxon>
        <taxon>Araneae</taxon>
        <taxon>Araneomorphae</taxon>
        <taxon>Entelegynae</taxon>
        <taxon>Araneoidea</taxon>
        <taxon>Araneidae</taxon>
        <taxon>Araneus</taxon>
    </lineage>
</organism>
<dbReference type="GO" id="GO:0003676">
    <property type="term" value="F:nucleic acid binding"/>
    <property type="evidence" value="ECO:0007669"/>
    <property type="project" value="InterPro"/>
</dbReference>
<accession>A0A4Y2K2P4</accession>
<gene>
    <name evidence="1" type="ORF">AVEN_111417_1</name>
</gene>
<name>A0A4Y2K2P4_ARAVE</name>
<comment type="caution">
    <text evidence="1">The sequence shown here is derived from an EMBL/GenBank/DDBJ whole genome shotgun (WGS) entry which is preliminary data.</text>
</comment>
<dbReference type="InterPro" id="IPR036397">
    <property type="entry name" value="RNaseH_sf"/>
</dbReference>
<evidence type="ECO:0000313" key="2">
    <source>
        <dbReference type="Proteomes" id="UP000499080"/>
    </source>
</evidence>
<dbReference type="OrthoDB" id="10550974at2759"/>
<dbReference type="AlphaFoldDB" id="A0A4Y2K2P4"/>
<sequence>MLRIFTWYTLDLINPHAKESLSGLSKNVGSRFDPPIFLCMGIYKIQGVPGETRNIEQFKQRITASIKEITPAILRHVFWATVERWELCRDVQGGHIEMYKKCVSV</sequence>
<evidence type="ECO:0000313" key="1">
    <source>
        <dbReference type="EMBL" id="GBM96594.1"/>
    </source>
</evidence>
<dbReference type="Proteomes" id="UP000499080">
    <property type="component" value="Unassembled WGS sequence"/>
</dbReference>
<reference evidence="1 2" key="1">
    <citation type="journal article" date="2019" name="Sci. Rep.">
        <title>Orb-weaving spider Araneus ventricosus genome elucidates the spidroin gene catalogue.</title>
        <authorList>
            <person name="Kono N."/>
            <person name="Nakamura H."/>
            <person name="Ohtoshi R."/>
            <person name="Moran D.A.P."/>
            <person name="Shinohara A."/>
            <person name="Yoshida Y."/>
            <person name="Fujiwara M."/>
            <person name="Mori M."/>
            <person name="Tomita M."/>
            <person name="Arakawa K."/>
        </authorList>
    </citation>
    <scope>NUCLEOTIDE SEQUENCE [LARGE SCALE GENOMIC DNA]</scope>
</reference>